<keyword evidence="1" id="KW-0614">Plasmid</keyword>
<geneLocation type="plasmid" evidence="1">
    <name>pB80</name>
</geneLocation>
<dbReference type="EMBL" id="DQ305402">
    <property type="protein sequence ID" value="ABC18197.1"/>
    <property type="molecule type" value="Genomic_DNA"/>
</dbReference>
<evidence type="ECO:0000313" key="1">
    <source>
        <dbReference type="EMBL" id="ABC18197.1"/>
    </source>
</evidence>
<gene>
    <name evidence="1" type="primary">membA</name>
</gene>
<protein>
    <submittedName>
        <fullName evidence="1">MembA</fullName>
    </submittedName>
</protein>
<proteinExistence type="predicted"/>
<accession>Q2PRN9</accession>
<name>Q2PRN9_BIFBI</name>
<organism evidence="1">
    <name type="scientific">Bifidobacterium bifidum</name>
    <dbReference type="NCBI Taxonomy" id="1681"/>
    <lineage>
        <taxon>Bacteria</taxon>
        <taxon>Bacillati</taxon>
        <taxon>Actinomycetota</taxon>
        <taxon>Actinomycetes</taxon>
        <taxon>Bifidobacteriales</taxon>
        <taxon>Bifidobacteriaceae</taxon>
        <taxon>Bifidobacterium</taxon>
    </lineage>
</organism>
<sequence length="236" mass="24550">MHDFSGMADAGGMGYPPSPLIGPWPRVFGCGAGVFKHQPFALLVCSIQGPRAIISLSDARLAYLIKGAKMLRTKHLKMAVVPMTLLALLSTAVPVASAQETTDESFYELTTTPSGGDMIVGEPGTTILFDSSNGELVDVLPPSEAEDYSVTVSRGCADSNAGCWAGGNALGDMQFAGTGTATGSWPYRNSYTTGNKSGQITFAINGVTYTPVAAGPWMRIATADGSGVDGVSVTRW</sequence>
<dbReference type="AlphaFoldDB" id="Q2PRN9"/>
<reference evidence="1" key="1">
    <citation type="journal article" date="2008" name="Plasmid">
        <title>Characterization of plasmids from human infant Bifidobacterium strains: sequence analysis and construction of E. coli-Bifidobacterium shuttle vectors.</title>
        <authorList>
            <person name="Shkoporov A.N."/>
            <person name="Efimov B.A."/>
            <person name="Khokhlova E.V."/>
            <person name="Steele J.L."/>
            <person name="Kafarskaia L.I."/>
            <person name="Smeianov V.V."/>
        </authorList>
    </citation>
    <scope>NUCLEOTIDE SEQUENCE</scope>
    <source>
        <strain evidence="1">B80</strain>
        <plasmid evidence="1">pB80</plasmid>
    </source>
</reference>